<gene>
    <name evidence="1" type="ORF">J2Z83_002265</name>
</gene>
<proteinExistence type="predicted"/>
<sequence>MGEIVRNCRLCKMRMESGPFTMCATCLVENERVTSFINKKPHVSIEEIARSTHVPHKKIEKMIDLGLNRKNKNITNA</sequence>
<name>A0ABS4IJH2_9BACI</name>
<evidence type="ECO:0000313" key="1">
    <source>
        <dbReference type="EMBL" id="MBP1970149.1"/>
    </source>
</evidence>
<reference evidence="1 2" key="1">
    <citation type="submission" date="2021-03" db="EMBL/GenBank/DDBJ databases">
        <title>Genomic Encyclopedia of Type Strains, Phase IV (KMG-IV): sequencing the most valuable type-strain genomes for metagenomic binning, comparative biology and taxonomic classification.</title>
        <authorList>
            <person name="Goeker M."/>
        </authorList>
    </citation>
    <scope>NUCLEOTIDE SEQUENCE [LARGE SCALE GENOMIC DNA]</scope>
    <source>
        <strain evidence="1 2">DSM 25609</strain>
    </source>
</reference>
<dbReference type="RefSeq" id="WP_209463294.1">
    <property type="nucleotide sequence ID" value="NZ_CP110224.1"/>
</dbReference>
<evidence type="ECO:0008006" key="3">
    <source>
        <dbReference type="Google" id="ProtNLM"/>
    </source>
</evidence>
<dbReference type="Proteomes" id="UP001519345">
    <property type="component" value="Unassembled WGS sequence"/>
</dbReference>
<keyword evidence="2" id="KW-1185">Reference proteome</keyword>
<protein>
    <recommendedName>
        <fullName evidence="3">MerR family transcriptional regulator</fullName>
    </recommendedName>
</protein>
<organism evidence="1 2">
    <name type="scientific">Virgibacillus natechei</name>
    <dbReference type="NCBI Taxonomy" id="1216297"/>
    <lineage>
        <taxon>Bacteria</taxon>
        <taxon>Bacillati</taxon>
        <taxon>Bacillota</taxon>
        <taxon>Bacilli</taxon>
        <taxon>Bacillales</taxon>
        <taxon>Bacillaceae</taxon>
        <taxon>Virgibacillus</taxon>
    </lineage>
</organism>
<evidence type="ECO:0000313" key="2">
    <source>
        <dbReference type="Proteomes" id="UP001519345"/>
    </source>
</evidence>
<dbReference type="EMBL" id="JAGGKX010000010">
    <property type="protein sequence ID" value="MBP1970149.1"/>
    <property type="molecule type" value="Genomic_DNA"/>
</dbReference>
<comment type="caution">
    <text evidence="1">The sequence shown here is derived from an EMBL/GenBank/DDBJ whole genome shotgun (WGS) entry which is preliminary data.</text>
</comment>
<accession>A0ABS4IJH2</accession>